<evidence type="ECO:0000256" key="3">
    <source>
        <dbReference type="ARBA" id="ARBA00022618"/>
    </source>
</evidence>
<feature type="domain" description="RING-type" evidence="12">
    <location>
        <begin position="138"/>
        <end position="181"/>
    </location>
</feature>
<dbReference type="InterPro" id="IPR024991">
    <property type="entry name" value="RING-H2_APC11"/>
</dbReference>
<gene>
    <name evidence="13" type="ORF">TSPI_06552</name>
</gene>
<keyword evidence="8" id="KW-0862">Zinc</keyword>
<dbReference type="Pfam" id="PF12554">
    <property type="entry name" value="MOZART1"/>
    <property type="match status" value="1"/>
</dbReference>
<name>A0ABR3L0N3_TRISP</name>
<dbReference type="PANTHER" id="PTHR11210">
    <property type="entry name" value="RING BOX"/>
    <property type="match status" value="1"/>
</dbReference>
<keyword evidence="5 10" id="KW-0863">Zinc-finger</keyword>
<sequence>MTPILSQFFMKELPSSQLSEDCLNCLHRIAKLLKVDLDRESLAICVRLIEAGVDPERLAIVFCEISNLSVEENCPLIKQVLRKMHEQEQQQEEEKSPDDSTVTGLKVKILNWNMVSTWQWDTQDPLCGICRNSFDFPCPDCKVQYDQCPIAWGECTHCFHEHCITQWHSTQADVKDCPMCRQPWVKSADVTETPPGTPESLGAFNLSPSTDGQCISSNSR</sequence>
<evidence type="ECO:0000259" key="12">
    <source>
        <dbReference type="PROSITE" id="PS50089"/>
    </source>
</evidence>
<reference evidence="13 14" key="1">
    <citation type="submission" date="2024-07" db="EMBL/GenBank/DDBJ databases">
        <title>Enhanced genomic and transcriptomic resources for Trichinella pseudospiralis and T. spiralis underpin the discovery of pronounced molecular differences between stages and species.</title>
        <authorList>
            <person name="Pasi K.K."/>
            <person name="La Rosa G."/>
            <person name="Gomez-Morales M.A."/>
            <person name="Tosini F."/>
            <person name="Sumanam S."/>
            <person name="Young N.D."/>
            <person name="Chang B.C."/>
            <person name="Robin G.B."/>
        </authorList>
    </citation>
    <scope>NUCLEOTIDE SEQUENCE [LARGE SCALE GENOMIC DNA]</scope>
    <source>
        <strain evidence="13">ISS534</strain>
    </source>
</reference>
<dbReference type="SUPFAM" id="SSF57850">
    <property type="entry name" value="RING/U-box"/>
    <property type="match status" value="1"/>
</dbReference>
<evidence type="ECO:0000256" key="7">
    <source>
        <dbReference type="ARBA" id="ARBA00022786"/>
    </source>
</evidence>
<dbReference type="CDD" id="cd16456">
    <property type="entry name" value="RING-H2_APC11"/>
    <property type="match status" value="1"/>
</dbReference>
<dbReference type="InterPro" id="IPR022214">
    <property type="entry name" value="MZT1"/>
</dbReference>
<keyword evidence="4" id="KW-0479">Metal-binding</keyword>
<evidence type="ECO:0000256" key="11">
    <source>
        <dbReference type="SAM" id="MobiDB-lite"/>
    </source>
</evidence>
<comment type="caution">
    <text evidence="13">The sequence shown here is derived from an EMBL/GenBank/DDBJ whole genome shotgun (WGS) entry which is preliminary data.</text>
</comment>
<keyword evidence="7" id="KW-0833">Ubl conjugation pathway</keyword>
<evidence type="ECO:0000256" key="9">
    <source>
        <dbReference type="ARBA" id="ARBA00023306"/>
    </source>
</evidence>
<keyword evidence="14" id="KW-1185">Reference proteome</keyword>
<dbReference type="InterPro" id="IPR051031">
    <property type="entry name" value="RING-box_E3_Ubiquitin_Ligase"/>
</dbReference>
<accession>A0ABR3L0N3</accession>
<dbReference type="Gene3D" id="3.30.40.10">
    <property type="entry name" value="Zinc/RING finger domain, C3HC4 (zinc finger)"/>
    <property type="match status" value="1"/>
</dbReference>
<evidence type="ECO:0000313" key="14">
    <source>
        <dbReference type="Proteomes" id="UP001558632"/>
    </source>
</evidence>
<evidence type="ECO:0000256" key="6">
    <source>
        <dbReference type="ARBA" id="ARBA00022776"/>
    </source>
</evidence>
<dbReference type="InterPro" id="IPR013083">
    <property type="entry name" value="Znf_RING/FYVE/PHD"/>
</dbReference>
<dbReference type="Proteomes" id="UP001558632">
    <property type="component" value="Unassembled WGS sequence"/>
</dbReference>
<protein>
    <recommendedName>
        <fullName evidence="2">Anaphase-promoting complex subunit 11</fullName>
    </recommendedName>
</protein>
<evidence type="ECO:0000256" key="10">
    <source>
        <dbReference type="PROSITE-ProRule" id="PRU00175"/>
    </source>
</evidence>
<keyword evidence="9" id="KW-0131">Cell cycle</keyword>
<dbReference type="InterPro" id="IPR001841">
    <property type="entry name" value="Znf_RING"/>
</dbReference>
<evidence type="ECO:0000256" key="4">
    <source>
        <dbReference type="ARBA" id="ARBA00022723"/>
    </source>
</evidence>
<dbReference type="EMBL" id="JBEUSY010000004">
    <property type="protein sequence ID" value="KAL1246455.1"/>
    <property type="molecule type" value="Genomic_DNA"/>
</dbReference>
<comment type="similarity">
    <text evidence="1">Belongs to the RING-box family.</text>
</comment>
<evidence type="ECO:0000256" key="8">
    <source>
        <dbReference type="ARBA" id="ARBA00022833"/>
    </source>
</evidence>
<dbReference type="Pfam" id="PF12861">
    <property type="entry name" value="zf-ANAPC11"/>
    <property type="match status" value="1"/>
</dbReference>
<evidence type="ECO:0000256" key="2">
    <source>
        <dbReference type="ARBA" id="ARBA00013928"/>
    </source>
</evidence>
<feature type="region of interest" description="Disordered" evidence="11">
    <location>
        <begin position="189"/>
        <end position="220"/>
    </location>
</feature>
<organism evidence="13 14">
    <name type="scientific">Trichinella spiralis</name>
    <name type="common">Trichina worm</name>
    <dbReference type="NCBI Taxonomy" id="6334"/>
    <lineage>
        <taxon>Eukaryota</taxon>
        <taxon>Metazoa</taxon>
        <taxon>Ecdysozoa</taxon>
        <taxon>Nematoda</taxon>
        <taxon>Enoplea</taxon>
        <taxon>Dorylaimia</taxon>
        <taxon>Trichinellida</taxon>
        <taxon>Trichinellidae</taxon>
        <taxon>Trichinella</taxon>
    </lineage>
</organism>
<feature type="compositionally biased region" description="Polar residues" evidence="11">
    <location>
        <begin position="206"/>
        <end position="220"/>
    </location>
</feature>
<proteinExistence type="inferred from homology"/>
<evidence type="ECO:0000256" key="5">
    <source>
        <dbReference type="ARBA" id="ARBA00022771"/>
    </source>
</evidence>
<dbReference type="PROSITE" id="PS50089">
    <property type="entry name" value="ZF_RING_2"/>
    <property type="match status" value="1"/>
</dbReference>
<evidence type="ECO:0000256" key="1">
    <source>
        <dbReference type="ARBA" id="ARBA00009273"/>
    </source>
</evidence>
<keyword evidence="3" id="KW-0132">Cell division</keyword>
<evidence type="ECO:0000313" key="13">
    <source>
        <dbReference type="EMBL" id="KAL1246455.1"/>
    </source>
</evidence>
<keyword evidence="6" id="KW-0498">Mitosis</keyword>